<comment type="caution">
    <text evidence="1">The sequence shown here is derived from an EMBL/GenBank/DDBJ whole genome shotgun (WGS) entry which is preliminary data.</text>
</comment>
<proteinExistence type="predicted"/>
<accession>A0A975X2Q3</accession>
<dbReference type="Proteomes" id="UP000256780">
    <property type="component" value="Chromosome CBM2587_a"/>
</dbReference>
<evidence type="ECO:0000313" key="1">
    <source>
        <dbReference type="EMBL" id="SOY52259.1"/>
    </source>
</evidence>
<sequence>MEGNPTTVGFWQRIDEGLLKNKCGPVRHVATDAGFCENRPT</sequence>
<organism evidence="1 2">
    <name type="scientific">Cupriavidus taiwanensis</name>
    <dbReference type="NCBI Taxonomy" id="164546"/>
    <lineage>
        <taxon>Bacteria</taxon>
        <taxon>Pseudomonadati</taxon>
        <taxon>Pseudomonadota</taxon>
        <taxon>Betaproteobacteria</taxon>
        <taxon>Burkholderiales</taxon>
        <taxon>Burkholderiaceae</taxon>
        <taxon>Cupriavidus</taxon>
    </lineage>
</organism>
<reference evidence="1 2" key="1">
    <citation type="submission" date="2018-01" db="EMBL/GenBank/DDBJ databases">
        <authorList>
            <person name="Clerissi C."/>
        </authorList>
    </citation>
    <scope>NUCLEOTIDE SEQUENCE [LARGE SCALE GENOMIC DNA]</scope>
    <source>
        <strain evidence="1">Cupriavidus sp. LMG 19464</strain>
    </source>
</reference>
<dbReference type="EMBL" id="OFSQ01000019">
    <property type="protein sequence ID" value="SOY52259.1"/>
    <property type="molecule type" value="Genomic_DNA"/>
</dbReference>
<dbReference type="AlphaFoldDB" id="A0A975X2Q3"/>
<protein>
    <submittedName>
        <fullName evidence="1">Uncharacterized protein</fullName>
    </submittedName>
</protein>
<name>A0A975X2Q3_9BURK</name>
<gene>
    <name evidence="1" type="ORF">CBM2587_A260072</name>
</gene>
<evidence type="ECO:0000313" key="2">
    <source>
        <dbReference type="Proteomes" id="UP000256780"/>
    </source>
</evidence>